<feature type="region of interest" description="Disordered" evidence="1">
    <location>
        <begin position="723"/>
        <end position="742"/>
    </location>
</feature>
<feature type="compositionally biased region" description="Low complexity" evidence="1">
    <location>
        <begin position="8"/>
        <end position="30"/>
    </location>
</feature>
<reference evidence="3 4" key="1">
    <citation type="submission" date="2024-01" db="EMBL/GenBank/DDBJ databases">
        <title>Complete genome of Cladobotryum mycophilum ATHUM6906.</title>
        <authorList>
            <person name="Christinaki A.C."/>
            <person name="Myridakis A.I."/>
            <person name="Kouvelis V.N."/>
        </authorList>
    </citation>
    <scope>NUCLEOTIDE SEQUENCE [LARGE SCALE GENOMIC DNA]</scope>
    <source>
        <strain evidence="3 4">ATHUM6906</strain>
    </source>
</reference>
<protein>
    <recommendedName>
        <fullName evidence="2">HAUS augmin-like complex subunit 6 N-terminal domain-containing protein</fullName>
    </recommendedName>
</protein>
<organism evidence="3 4">
    <name type="scientific">Cladobotryum mycophilum</name>
    <dbReference type="NCBI Taxonomy" id="491253"/>
    <lineage>
        <taxon>Eukaryota</taxon>
        <taxon>Fungi</taxon>
        <taxon>Dikarya</taxon>
        <taxon>Ascomycota</taxon>
        <taxon>Pezizomycotina</taxon>
        <taxon>Sordariomycetes</taxon>
        <taxon>Hypocreomycetidae</taxon>
        <taxon>Hypocreales</taxon>
        <taxon>Hypocreaceae</taxon>
        <taxon>Cladobotryum</taxon>
    </lineage>
</organism>
<feature type="region of interest" description="Disordered" evidence="1">
    <location>
        <begin position="747"/>
        <end position="782"/>
    </location>
</feature>
<keyword evidence="4" id="KW-1185">Reference proteome</keyword>
<feature type="compositionally biased region" description="Acidic residues" evidence="1">
    <location>
        <begin position="528"/>
        <end position="537"/>
    </location>
</feature>
<evidence type="ECO:0000256" key="1">
    <source>
        <dbReference type="SAM" id="MobiDB-lite"/>
    </source>
</evidence>
<dbReference type="Proteomes" id="UP001338125">
    <property type="component" value="Unassembled WGS sequence"/>
</dbReference>
<gene>
    <name evidence="3" type="ORF">PT974_09797</name>
</gene>
<dbReference type="InterPro" id="IPR028163">
    <property type="entry name" value="HAUS_6_N"/>
</dbReference>
<evidence type="ECO:0000313" key="4">
    <source>
        <dbReference type="Proteomes" id="UP001338125"/>
    </source>
</evidence>
<feature type="domain" description="HAUS augmin-like complex subunit 6 N-terminal" evidence="2">
    <location>
        <begin position="123"/>
        <end position="356"/>
    </location>
</feature>
<dbReference type="Pfam" id="PF14661">
    <property type="entry name" value="HAUS6_N"/>
    <property type="match status" value="1"/>
</dbReference>
<feature type="compositionally biased region" description="Basic and acidic residues" evidence="1">
    <location>
        <begin position="38"/>
        <end position="49"/>
    </location>
</feature>
<comment type="caution">
    <text evidence="3">The sequence shown here is derived from an EMBL/GenBank/DDBJ whole genome shotgun (WGS) entry which is preliminary data.</text>
</comment>
<name>A0ABR0SH61_9HYPO</name>
<feature type="region of interest" description="Disordered" evidence="1">
    <location>
        <begin position="1"/>
        <end position="97"/>
    </location>
</feature>
<evidence type="ECO:0000313" key="3">
    <source>
        <dbReference type="EMBL" id="KAK5991513.1"/>
    </source>
</evidence>
<feature type="region of interest" description="Disordered" evidence="1">
    <location>
        <begin position="514"/>
        <end position="537"/>
    </location>
</feature>
<sequence length="827" mass="92299">MAAVLQQTRTTRSTRVSTSSSISSLRAAAAKTPVQQQREARTPIQRDARTPVQRDIARAPIQRDARARTPLLRETRSRRELAAAASAASAPPVPPLPVGRVRTPSPAPSQFGVLEGPSPLSLFVTNIKLLDFDLLPGWPRITVDTFAPPGTGTQGQKKRIHCAEWVLFQLFSIWDPEETANKLKPFYPPLDQNQSTNLRAAFIRSLEQAKKNGALGRDTVVRKTMLDDCKGDRLEEVLAYFSTAVLKKVVMEQVATSGAHVDPALSFATQKRGYRADKTELRAIALSYRASLQRLLEQKEATRVQYRGFAALLSVKEGGIARRNEAVLAKEIKGAGQSVSDNARAEMRRTLRNNWSGSETWMETLLSGDAKEAGLVTTPFDKVWRRVQQGRLGELEAEGTGLLQQLESRVQVQKERLQKWNAFRRDMFGQSASETPSKARVAHTKPKGIDLGFEDHMDLHIGRVSRPLSKIRVQEPKMSADYATLVSDLNEDLARISKKDVNLAKLFASKIPKRQEKPTRRGMSTSSIEDDSASEISDLEDAENAFRKDVPIRSFQDKLAVSNGQSLRPRLSRPDLTSISTEGSTGPSIPIGKRNFPGKSAYDIDQFDLPQPSAPPPAPPKETKQTKPTTPPAAKRKPYKLDTKKTNHSRSLKINFDTMDHPSPSPMKRSSPSPIKRTKPRHTLSLSERTQLSLTRKSSFFLDDEEPELVHEPASMCSSMVEHTGEELDAGTSSSETADDLVSRTKRSMAGFEQAQQRAQLERRRSQRRAKALPRKESGYFPRVEEDLDNLVERLAEEEDMEAVFRSRPKIAQHSPTKEWGFSDYYG</sequence>
<feature type="compositionally biased region" description="Polar residues" evidence="1">
    <location>
        <begin position="575"/>
        <end position="587"/>
    </location>
</feature>
<feature type="region of interest" description="Disordered" evidence="1">
    <location>
        <begin position="561"/>
        <end position="691"/>
    </location>
</feature>
<feature type="compositionally biased region" description="Basic and acidic residues" evidence="1">
    <location>
        <begin position="55"/>
        <end position="81"/>
    </location>
</feature>
<proteinExistence type="predicted"/>
<feature type="region of interest" description="Disordered" evidence="1">
    <location>
        <begin position="802"/>
        <end position="827"/>
    </location>
</feature>
<dbReference type="EMBL" id="JAVFKD010000014">
    <property type="protein sequence ID" value="KAK5991513.1"/>
    <property type="molecule type" value="Genomic_DNA"/>
</dbReference>
<evidence type="ECO:0000259" key="2">
    <source>
        <dbReference type="Pfam" id="PF14661"/>
    </source>
</evidence>
<accession>A0ABR0SH61</accession>